<feature type="compositionally biased region" description="Pro residues" evidence="16">
    <location>
        <begin position="511"/>
        <end position="521"/>
    </location>
</feature>
<keyword evidence="20" id="KW-1185">Reference proteome</keyword>
<dbReference type="Proteomes" id="UP000594260">
    <property type="component" value="Unplaced"/>
</dbReference>
<name>A0A7M7KID7_VARDE</name>
<evidence type="ECO:0000313" key="20">
    <source>
        <dbReference type="Proteomes" id="UP000594260"/>
    </source>
</evidence>
<keyword evidence="12" id="KW-0106">Calcium</keyword>
<dbReference type="Gene3D" id="1.10.238.10">
    <property type="entry name" value="EF-hand"/>
    <property type="match status" value="1"/>
</dbReference>
<evidence type="ECO:0000256" key="13">
    <source>
        <dbReference type="ARBA" id="ARBA00023034"/>
    </source>
</evidence>
<feature type="region of interest" description="Disordered" evidence="16">
    <location>
        <begin position="494"/>
        <end position="525"/>
    </location>
</feature>
<comment type="subcellular location">
    <subcellularLocation>
        <location evidence="2">Cytoplasm</location>
    </subcellularLocation>
    <subcellularLocation>
        <location evidence="3">Golgi apparatus</location>
    </subcellularLocation>
    <subcellularLocation>
        <location evidence="1">Membrane</location>
        <topology evidence="1">Peripheral membrane protein</topology>
    </subcellularLocation>
    <subcellularLocation>
        <location evidence="4">Secreted</location>
    </subcellularLocation>
</comment>
<feature type="compositionally biased region" description="Basic and acidic residues" evidence="16">
    <location>
        <begin position="236"/>
        <end position="246"/>
    </location>
</feature>
<dbReference type="GO" id="GO:0016020">
    <property type="term" value="C:membrane"/>
    <property type="evidence" value="ECO:0007669"/>
    <property type="project" value="UniProtKB-SubCell"/>
</dbReference>
<keyword evidence="17" id="KW-0812">Transmembrane</keyword>
<dbReference type="PANTHER" id="PTHR19237">
    <property type="entry name" value="NUCLEOBINDIN"/>
    <property type="match status" value="1"/>
</dbReference>
<protein>
    <recommendedName>
        <fullName evidence="18">EF-hand domain-containing protein</fullName>
    </recommendedName>
</protein>
<evidence type="ECO:0000256" key="17">
    <source>
        <dbReference type="SAM" id="Phobius"/>
    </source>
</evidence>
<dbReference type="PANTHER" id="PTHR19237:SF20">
    <property type="entry name" value="NUCLEOBINDIN 1"/>
    <property type="match status" value="1"/>
</dbReference>
<evidence type="ECO:0000256" key="12">
    <source>
        <dbReference type="ARBA" id="ARBA00022837"/>
    </source>
</evidence>
<dbReference type="OMA" id="EYKEHEM"/>
<dbReference type="CDD" id="cd00051">
    <property type="entry name" value="EFh"/>
    <property type="match status" value="1"/>
</dbReference>
<evidence type="ECO:0000256" key="5">
    <source>
        <dbReference type="ARBA" id="ARBA00008063"/>
    </source>
</evidence>
<dbReference type="GO" id="GO:0005085">
    <property type="term" value="F:guanyl-nucleotide exchange factor activity"/>
    <property type="evidence" value="ECO:0007669"/>
    <property type="project" value="UniProtKB-KW"/>
</dbReference>
<dbReference type="SUPFAM" id="SSF47473">
    <property type="entry name" value="EF-hand"/>
    <property type="match status" value="1"/>
</dbReference>
<dbReference type="InterPro" id="IPR018247">
    <property type="entry name" value="EF_Hand_1_Ca_BS"/>
</dbReference>
<evidence type="ECO:0000256" key="11">
    <source>
        <dbReference type="ARBA" id="ARBA00022737"/>
    </source>
</evidence>
<dbReference type="GeneID" id="111252905"/>
<dbReference type="Pfam" id="PF13499">
    <property type="entry name" value="EF-hand_7"/>
    <property type="match status" value="1"/>
</dbReference>
<keyword evidence="10" id="KW-0732">Signal</keyword>
<dbReference type="KEGG" id="vde:111252905"/>
<dbReference type="OrthoDB" id="5982823at2759"/>
<feature type="transmembrane region" description="Helical" evidence="17">
    <location>
        <begin position="29"/>
        <end position="49"/>
    </location>
</feature>
<dbReference type="GO" id="GO:0005794">
    <property type="term" value="C:Golgi apparatus"/>
    <property type="evidence" value="ECO:0007669"/>
    <property type="project" value="UniProtKB-SubCell"/>
</dbReference>
<keyword evidence="9" id="KW-0344">Guanine-nucleotide releasing factor</keyword>
<accession>A0A7M7KID7</accession>
<comment type="similarity">
    <text evidence="5">Belongs to the nucleobindin family.</text>
</comment>
<feature type="region of interest" description="Disordered" evidence="16">
    <location>
        <begin position="236"/>
        <end position="261"/>
    </location>
</feature>
<dbReference type="InterPro" id="IPR002048">
    <property type="entry name" value="EF_hand_dom"/>
</dbReference>
<evidence type="ECO:0000256" key="15">
    <source>
        <dbReference type="ARBA" id="ARBA00023136"/>
    </source>
</evidence>
<keyword evidence="15 17" id="KW-0472">Membrane</keyword>
<keyword evidence="13" id="KW-0333">Golgi apparatus</keyword>
<keyword evidence="7" id="KW-0964">Secreted</keyword>
<evidence type="ECO:0000313" key="19">
    <source>
        <dbReference type="EnsemblMetazoa" id="XP_022667276"/>
    </source>
</evidence>
<feature type="compositionally biased region" description="Low complexity" evidence="16">
    <location>
        <begin position="574"/>
        <end position="634"/>
    </location>
</feature>
<evidence type="ECO:0000256" key="4">
    <source>
        <dbReference type="ARBA" id="ARBA00004613"/>
    </source>
</evidence>
<dbReference type="EnsemblMetazoa" id="XM_022811541">
    <property type="protein sequence ID" value="XP_022667276"/>
    <property type="gene ID" value="LOC111252905"/>
</dbReference>
<keyword evidence="6" id="KW-0963">Cytoplasm</keyword>
<dbReference type="InterPro" id="IPR011992">
    <property type="entry name" value="EF-hand-dom_pair"/>
</dbReference>
<evidence type="ECO:0000256" key="10">
    <source>
        <dbReference type="ARBA" id="ARBA00022729"/>
    </source>
</evidence>
<evidence type="ECO:0000256" key="14">
    <source>
        <dbReference type="ARBA" id="ARBA00023125"/>
    </source>
</evidence>
<feature type="compositionally biased region" description="Polar residues" evidence="16">
    <location>
        <begin position="552"/>
        <end position="573"/>
    </location>
</feature>
<dbReference type="InParanoid" id="A0A7M7KID7"/>
<reference evidence="19" key="1">
    <citation type="submission" date="2021-01" db="UniProtKB">
        <authorList>
            <consortium name="EnsemblMetazoa"/>
        </authorList>
    </citation>
    <scope>IDENTIFICATION</scope>
</reference>
<dbReference type="RefSeq" id="XP_022667276.1">
    <property type="nucleotide sequence ID" value="XM_022811541.1"/>
</dbReference>
<evidence type="ECO:0000256" key="1">
    <source>
        <dbReference type="ARBA" id="ARBA00004170"/>
    </source>
</evidence>
<feature type="region of interest" description="Disordered" evidence="16">
    <location>
        <begin position="552"/>
        <end position="651"/>
    </location>
</feature>
<dbReference type="InterPro" id="IPR057576">
    <property type="entry name" value="NUCB1_N"/>
</dbReference>
<feature type="compositionally biased region" description="Basic residues" evidence="16">
    <location>
        <begin position="247"/>
        <end position="257"/>
    </location>
</feature>
<feature type="domain" description="EF-hand" evidence="18">
    <location>
        <begin position="330"/>
        <end position="365"/>
    </location>
</feature>
<keyword evidence="11" id="KW-0677">Repeat</keyword>
<keyword evidence="17" id="KW-1133">Transmembrane helix</keyword>
<sequence length="651" mass="74811">MVKGHRRTTALFAQIIMGSEKRASYKKRFFGGFLVVSAILGTIVCPPVDPNSNKVPAQNTGTPHNVNNETDPAFNLEYGRYLAEVVKILETDKEFAKKLENVSEADIRNGQIATHLDLVDHKVRTKLDELKRIEVDRLRKLTQKKNELEHGVYRDGRLWRSVPKKGLDRDKLINDHLDHDNQHTFEIEDLKKLILAATRDLEKLDEARKAEFKQYEMEKEFEFQQGLKNMTEDQKNIEQKKHEDEKHRKHPQAHHPGSKAQLEQVWEEEDHMEKQDFDPKTFFAMHDLNGDGVLDEQEVEAILQLEAKKMYMSDPQNPGDPRRQTEMEEEVNRMREHVFKEVDKDKDGLISRQEFLDMTRTQEFEQDNGWKGLDEQQIYTQEELQRFMQMREQQMQMAMAQGYGYHPGDPPNVQYHPGYGAPQGPPHGYQQPLQAIPQMGYPQGQRVAYMPQGVAQVNPTMGQQVYQQHGDYGQPPQALPSMGHQGINPQMPVAAPVGHQMNPNSYQQLPQHPPQGLPPPKVTVGNALAAAPQPNQVQNNINEQLLPTQHQSQQYNQGGAQHYNAPSQQFNTASSSRQHQQQQQQQQQQQGQLNQVRQQQQQLNQQASSQQQAFQQPHIQANANIQQQQQQQAQFKPVNPPVLPNQVSARS</sequence>
<evidence type="ECO:0000259" key="18">
    <source>
        <dbReference type="PROSITE" id="PS50222"/>
    </source>
</evidence>
<dbReference type="PROSITE" id="PS00018">
    <property type="entry name" value="EF_HAND_1"/>
    <property type="match status" value="2"/>
</dbReference>
<evidence type="ECO:0000256" key="16">
    <source>
        <dbReference type="SAM" id="MobiDB-lite"/>
    </source>
</evidence>
<organism evidence="19 20">
    <name type="scientific">Varroa destructor</name>
    <name type="common">Honeybee mite</name>
    <dbReference type="NCBI Taxonomy" id="109461"/>
    <lineage>
        <taxon>Eukaryota</taxon>
        <taxon>Metazoa</taxon>
        <taxon>Ecdysozoa</taxon>
        <taxon>Arthropoda</taxon>
        <taxon>Chelicerata</taxon>
        <taxon>Arachnida</taxon>
        <taxon>Acari</taxon>
        <taxon>Parasitiformes</taxon>
        <taxon>Mesostigmata</taxon>
        <taxon>Gamasina</taxon>
        <taxon>Dermanyssoidea</taxon>
        <taxon>Varroidae</taxon>
        <taxon>Varroa</taxon>
    </lineage>
</organism>
<dbReference type="InterPro" id="IPR040250">
    <property type="entry name" value="Nucleobindin"/>
</dbReference>
<dbReference type="PROSITE" id="PS50222">
    <property type="entry name" value="EF_HAND_2"/>
    <property type="match status" value="2"/>
</dbReference>
<feature type="domain" description="EF-hand" evidence="18">
    <location>
        <begin position="274"/>
        <end position="309"/>
    </location>
</feature>
<dbReference type="CTD" id="4924"/>
<dbReference type="GO" id="GO:0005509">
    <property type="term" value="F:calcium ion binding"/>
    <property type="evidence" value="ECO:0007669"/>
    <property type="project" value="InterPro"/>
</dbReference>
<evidence type="ECO:0000256" key="3">
    <source>
        <dbReference type="ARBA" id="ARBA00004555"/>
    </source>
</evidence>
<evidence type="ECO:0000256" key="6">
    <source>
        <dbReference type="ARBA" id="ARBA00022490"/>
    </source>
</evidence>
<dbReference type="FunCoup" id="A0A7M7KID7">
    <property type="interactions" value="1423"/>
</dbReference>
<keyword evidence="8" id="KW-0597">Phosphoprotein</keyword>
<dbReference type="Pfam" id="PF25434">
    <property type="entry name" value="NUCB1_N"/>
    <property type="match status" value="1"/>
</dbReference>
<dbReference type="GO" id="GO:0070062">
    <property type="term" value="C:extracellular exosome"/>
    <property type="evidence" value="ECO:0007669"/>
    <property type="project" value="TreeGrafter"/>
</dbReference>
<evidence type="ECO:0000256" key="2">
    <source>
        <dbReference type="ARBA" id="ARBA00004496"/>
    </source>
</evidence>
<dbReference type="AlphaFoldDB" id="A0A7M7KID7"/>
<dbReference type="SMART" id="SM00054">
    <property type="entry name" value="EFh"/>
    <property type="match status" value="2"/>
</dbReference>
<evidence type="ECO:0000256" key="8">
    <source>
        <dbReference type="ARBA" id="ARBA00022553"/>
    </source>
</evidence>
<evidence type="ECO:0000256" key="9">
    <source>
        <dbReference type="ARBA" id="ARBA00022658"/>
    </source>
</evidence>
<evidence type="ECO:0000256" key="7">
    <source>
        <dbReference type="ARBA" id="ARBA00022525"/>
    </source>
</evidence>
<dbReference type="GO" id="GO:0005793">
    <property type="term" value="C:endoplasmic reticulum-Golgi intermediate compartment"/>
    <property type="evidence" value="ECO:0007669"/>
    <property type="project" value="TreeGrafter"/>
</dbReference>
<proteinExistence type="inferred from homology"/>
<keyword evidence="14" id="KW-0238">DNA-binding</keyword>
<dbReference type="GO" id="GO:0003677">
    <property type="term" value="F:DNA binding"/>
    <property type="evidence" value="ECO:0007669"/>
    <property type="project" value="UniProtKB-KW"/>
</dbReference>